<dbReference type="InterPro" id="IPR037523">
    <property type="entry name" value="VOC_core"/>
</dbReference>
<dbReference type="Pfam" id="PF22677">
    <property type="entry name" value="Ble-like_N"/>
    <property type="match status" value="1"/>
</dbReference>
<keyword evidence="3" id="KW-1185">Reference proteome</keyword>
<dbReference type="EMBL" id="JBHLWP010000013">
    <property type="protein sequence ID" value="MFC0252919.1"/>
    <property type="molecule type" value="Genomic_DNA"/>
</dbReference>
<reference evidence="2 3" key="1">
    <citation type="submission" date="2024-09" db="EMBL/GenBank/DDBJ databases">
        <authorList>
            <person name="Sun Q."/>
            <person name="Mori K."/>
        </authorList>
    </citation>
    <scope>NUCLEOTIDE SEQUENCE [LARGE SCALE GENOMIC DNA]</scope>
    <source>
        <strain evidence="2 3">CCM 7792</strain>
    </source>
</reference>
<accession>A0ABV6FHC2</accession>
<proteinExistence type="predicted"/>
<sequence>MNKQIYVNLPVGDLERSKAFFGTLGFGFNPQFSDQNAACMIVSPDIYVMLLAEPFFQTFTNKPVSDAKTSTEVLLCLSCDSRAAVDELAAKARAAGGALPNAPKDYGFMYQHGFEDLDGHLWELAYMESMPEQQPQASEAAAADPQI</sequence>
<dbReference type="Proteomes" id="UP001589773">
    <property type="component" value="Unassembled WGS sequence"/>
</dbReference>
<name>A0ABV6FHC2_9BURK</name>
<dbReference type="RefSeq" id="WP_379679809.1">
    <property type="nucleotide sequence ID" value="NZ_JBHLWP010000013.1"/>
</dbReference>
<dbReference type="PANTHER" id="PTHR36503:SF2">
    <property type="entry name" value="BLR2408 PROTEIN"/>
    <property type="match status" value="1"/>
</dbReference>
<feature type="domain" description="VOC" evidence="1">
    <location>
        <begin position="3"/>
        <end position="127"/>
    </location>
</feature>
<gene>
    <name evidence="2" type="ORF">ACFFJK_13555</name>
</gene>
<dbReference type="InterPro" id="IPR053863">
    <property type="entry name" value="Glyoxy/Ble-like_N"/>
</dbReference>
<comment type="caution">
    <text evidence="2">The sequence shown here is derived from an EMBL/GenBank/DDBJ whole genome shotgun (WGS) entry which is preliminary data.</text>
</comment>
<evidence type="ECO:0000313" key="3">
    <source>
        <dbReference type="Proteomes" id="UP001589773"/>
    </source>
</evidence>
<dbReference type="Gene3D" id="3.10.180.10">
    <property type="entry name" value="2,3-Dihydroxybiphenyl 1,2-Dioxygenase, domain 1"/>
    <property type="match status" value="1"/>
</dbReference>
<evidence type="ECO:0000259" key="1">
    <source>
        <dbReference type="PROSITE" id="PS51819"/>
    </source>
</evidence>
<organism evidence="2 3">
    <name type="scientific">Massilia consociata</name>
    <dbReference type="NCBI Taxonomy" id="760117"/>
    <lineage>
        <taxon>Bacteria</taxon>
        <taxon>Pseudomonadati</taxon>
        <taxon>Pseudomonadota</taxon>
        <taxon>Betaproteobacteria</taxon>
        <taxon>Burkholderiales</taxon>
        <taxon>Oxalobacteraceae</taxon>
        <taxon>Telluria group</taxon>
        <taxon>Massilia</taxon>
    </lineage>
</organism>
<evidence type="ECO:0000313" key="2">
    <source>
        <dbReference type="EMBL" id="MFC0252919.1"/>
    </source>
</evidence>
<dbReference type="PANTHER" id="PTHR36503">
    <property type="entry name" value="BLR2520 PROTEIN"/>
    <property type="match status" value="1"/>
</dbReference>
<dbReference type="SUPFAM" id="SSF54593">
    <property type="entry name" value="Glyoxalase/Bleomycin resistance protein/Dihydroxybiphenyl dioxygenase"/>
    <property type="match status" value="1"/>
</dbReference>
<dbReference type="PROSITE" id="PS51819">
    <property type="entry name" value="VOC"/>
    <property type="match status" value="1"/>
</dbReference>
<dbReference type="InterPro" id="IPR029068">
    <property type="entry name" value="Glyas_Bleomycin-R_OHBP_Dase"/>
</dbReference>
<protein>
    <submittedName>
        <fullName evidence="2">VOC family protein</fullName>
    </submittedName>
</protein>